<dbReference type="GO" id="GO:0003713">
    <property type="term" value="F:transcription coactivator activity"/>
    <property type="evidence" value="ECO:0007669"/>
    <property type="project" value="InterPro"/>
</dbReference>
<comment type="similarity">
    <text evidence="2">Belongs to the AMY1 family.</text>
</comment>
<comment type="subcellular location">
    <subcellularLocation>
        <location evidence="1">Nucleus</location>
    </subcellularLocation>
</comment>
<proteinExistence type="inferred from homology"/>
<evidence type="ECO:0000313" key="5">
    <source>
        <dbReference type="Proteomes" id="UP000694700"/>
    </source>
</evidence>
<dbReference type="Ensembl" id="ENSCCRT00015111887.1">
    <property type="protein sequence ID" value="ENSCCRP00015108445.1"/>
    <property type="gene ID" value="ENSCCRG00015043111.1"/>
</dbReference>
<evidence type="ECO:0000256" key="2">
    <source>
        <dbReference type="ARBA" id="ARBA00009389"/>
    </source>
</evidence>
<evidence type="ECO:0000313" key="4">
    <source>
        <dbReference type="Ensembl" id="ENSCCRP00015108445.1"/>
    </source>
</evidence>
<keyword evidence="3" id="KW-0539">Nucleus</keyword>
<dbReference type="Proteomes" id="UP000694700">
    <property type="component" value="Unplaced"/>
</dbReference>
<reference evidence="4" key="1">
    <citation type="submission" date="2025-08" db="UniProtKB">
        <authorList>
            <consortium name="Ensembl"/>
        </authorList>
    </citation>
    <scope>IDENTIFICATION</scope>
</reference>
<dbReference type="GO" id="GO:0005634">
    <property type="term" value="C:nucleus"/>
    <property type="evidence" value="ECO:0007669"/>
    <property type="project" value="UniProtKB-SubCell"/>
</dbReference>
<protein>
    <submittedName>
        <fullName evidence="4">Uncharacterized protein</fullName>
    </submittedName>
</protein>
<dbReference type="PANTHER" id="PTHR13168:SF0">
    <property type="entry name" value="C-MYC-BINDING PROTEIN"/>
    <property type="match status" value="1"/>
</dbReference>
<evidence type="ECO:0000256" key="1">
    <source>
        <dbReference type="ARBA" id="ARBA00004123"/>
    </source>
</evidence>
<organism evidence="4 5">
    <name type="scientific">Cyprinus carpio</name>
    <name type="common">Common carp</name>
    <dbReference type="NCBI Taxonomy" id="7962"/>
    <lineage>
        <taxon>Eukaryota</taxon>
        <taxon>Metazoa</taxon>
        <taxon>Chordata</taxon>
        <taxon>Craniata</taxon>
        <taxon>Vertebrata</taxon>
        <taxon>Euteleostomi</taxon>
        <taxon>Actinopterygii</taxon>
        <taxon>Neopterygii</taxon>
        <taxon>Teleostei</taxon>
        <taxon>Ostariophysi</taxon>
        <taxon>Cypriniformes</taxon>
        <taxon>Cyprinidae</taxon>
        <taxon>Cyprininae</taxon>
        <taxon>Cyprinus</taxon>
    </lineage>
</organism>
<sequence length="118" mass="13775">IKQFRRYLEKNGVLDSLTTVLVALYEETEKPSNALDLLQQSVRRVSRLEPEKHPVCCGLGEASIYRNQRPRTGHLLNMHYISVCFSPNPVTHTHTPEHLEYATRFTWDHSVILMHLFF</sequence>
<dbReference type="PRINTS" id="PR02028">
    <property type="entry name" value="CMYCBINDINGP"/>
</dbReference>
<dbReference type="PANTHER" id="PTHR13168">
    <property type="entry name" value="ASSOCIATE OF C-MYC AMY-1"/>
    <property type="match status" value="1"/>
</dbReference>
<name>A0A8C2GPG4_CYPCA</name>
<accession>A0A8C2GPG4</accession>
<evidence type="ECO:0000256" key="3">
    <source>
        <dbReference type="ARBA" id="ARBA00023242"/>
    </source>
</evidence>
<dbReference type="InterPro" id="IPR026060">
    <property type="entry name" value="AMY1"/>
</dbReference>
<dbReference type="AlphaFoldDB" id="A0A8C2GPG4"/>